<dbReference type="Proteomes" id="UP001597308">
    <property type="component" value="Unassembled WGS sequence"/>
</dbReference>
<evidence type="ECO:0000313" key="1">
    <source>
        <dbReference type="EMBL" id="MFD1703356.1"/>
    </source>
</evidence>
<sequence length="93" mass="10192">MEVEDKRPSRNLLLTNLAPLMVDKTMAAQLCSMSVATYDKYARQKLLPPMNVTGRISVEALRQAVFRLDGVVQGFADDADAALARWEAEHGGG</sequence>
<comment type="caution">
    <text evidence="1">The sequence shown here is derived from an EMBL/GenBank/DDBJ whole genome shotgun (WGS) entry which is preliminary data.</text>
</comment>
<gene>
    <name evidence="1" type="ORF">ACFSCV_10110</name>
</gene>
<evidence type="ECO:0000313" key="2">
    <source>
        <dbReference type="Proteomes" id="UP001597308"/>
    </source>
</evidence>
<evidence type="ECO:0008006" key="3">
    <source>
        <dbReference type="Google" id="ProtNLM"/>
    </source>
</evidence>
<accession>A0ABW4K8E7</accession>
<reference evidence="2" key="1">
    <citation type="journal article" date="2019" name="Int. J. Syst. Evol. Microbiol.">
        <title>The Global Catalogue of Microorganisms (GCM) 10K type strain sequencing project: providing services to taxonomists for standard genome sequencing and annotation.</title>
        <authorList>
            <consortium name="The Broad Institute Genomics Platform"/>
            <consortium name="The Broad Institute Genome Sequencing Center for Infectious Disease"/>
            <person name="Wu L."/>
            <person name="Ma J."/>
        </authorList>
    </citation>
    <scope>NUCLEOTIDE SEQUENCE [LARGE SCALE GENOMIC DNA]</scope>
    <source>
        <strain evidence="2">KCTC 23707</strain>
    </source>
</reference>
<proteinExistence type="predicted"/>
<name>A0ABW4K8E7_9HYPH</name>
<protein>
    <recommendedName>
        <fullName evidence="3">XRE family transcriptional regulator</fullName>
    </recommendedName>
</protein>
<keyword evidence="2" id="KW-1185">Reference proteome</keyword>
<organism evidence="1 2">
    <name type="scientific">Methylopila henanensis</name>
    <dbReference type="NCBI Taxonomy" id="873516"/>
    <lineage>
        <taxon>Bacteria</taxon>
        <taxon>Pseudomonadati</taxon>
        <taxon>Pseudomonadota</taxon>
        <taxon>Alphaproteobacteria</taxon>
        <taxon>Hyphomicrobiales</taxon>
        <taxon>Methylopilaceae</taxon>
        <taxon>Methylopila</taxon>
    </lineage>
</organism>
<dbReference type="RefSeq" id="WP_378799466.1">
    <property type="nucleotide sequence ID" value="NZ_JBHUER010000007.1"/>
</dbReference>
<dbReference type="EMBL" id="JBHUER010000007">
    <property type="protein sequence ID" value="MFD1703356.1"/>
    <property type="molecule type" value="Genomic_DNA"/>
</dbReference>